<comment type="similarity">
    <text evidence="1">Belongs to the ArsC family.</text>
</comment>
<accession>A0A948TIS4</accession>
<reference evidence="2" key="2">
    <citation type="submission" date="2021-04" db="EMBL/GenBank/DDBJ databases">
        <authorList>
            <person name="Gilroy R."/>
        </authorList>
    </citation>
    <scope>NUCLEOTIDE SEQUENCE</scope>
    <source>
        <strain evidence="2">F6-6636</strain>
    </source>
</reference>
<evidence type="ECO:0000313" key="3">
    <source>
        <dbReference type="Proteomes" id="UP000777303"/>
    </source>
</evidence>
<dbReference type="PROSITE" id="PS51353">
    <property type="entry name" value="ARSC"/>
    <property type="match status" value="1"/>
</dbReference>
<sequence>MQAMLHHVRFFEFAGEAHENNACRKAKEWLDQNHIDYELIDLAQKTITPAEFIRWINDSGLKNDELITPGNDALRDQVAGMDVKELGDFLASHLHDINRPIIEIDRNTVLFGFEESKYARHLGDTNERYMKDKA</sequence>
<protein>
    <recommendedName>
        <fullName evidence="4">Arsenate reductase</fullName>
    </recommendedName>
</protein>
<dbReference type="PANTHER" id="PTHR30041">
    <property type="entry name" value="ARSENATE REDUCTASE"/>
    <property type="match status" value="1"/>
</dbReference>
<organism evidence="2 3">
    <name type="scientific">Candidatus Paralactobacillus gallistercoris</name>
    <dbReference type="NCBI Taxonomy" id="2838724"/>
    <lineage>
        <taxon>Bacteria</taxon>
        <taxon>Bacillati</taxon>
        <taxon>Bacillota</taxon>
        <taxon>Bacilli</taxon>
        <taxon>Lactobacillales</taxon>
        <taxon>Lactobacillaceae</taxon>
        <taxon>Lactobacillus</taxon>
    </lineage>
</organism>
<dbReference type="InterPro" id="IPR006660">
    <property type="entry name" value="Arsenate_reductase-like"/>
</dbReference>
<dbReference type="Gene3D" id="3.40.30.10">
    <property type="entry name" value="Glutaredoxin"/>
    <property type="match status" value="1"/>
</dbReference>
<dbReference type="Proteomes" id="UP000777303">
    <property type="component" value="Unassembled WGS sequence"/>
</dbReference>
<evidence type="ECO:0008006" key="4">
    <source>
        <dbReference type="Google" id="ProtNLM"/>
    </source>
</evidence>
<proteinExistence type="inferred from homology"/>
<dbReference type="PANTHER" id="PTHR30041:SF8">
    <property type="entry name" value="PROTEIN YFFB"/>
    <property type="match status" value="1"/>
</dbReference>
<name>A0A948TIS4_9LACO</name>
<comment type="caution">
    <text evidence="2">The sequence shown here is derived from an EMBL/GenBank/DDBJ whole genome shotgun (WGS) entry which is preliminary data.</text>
</comment>
<dbReference type="AlphaFoldDB" id="A0A948TIS4"/>
<dbReference type="InterPro" id="IPR036249">
    <property type="entry name" value="Thioredoxin-like_sf"/>
</dbReference>
<dbReference type="EMBL" id="JAHLFS010000006">
    <property type="protein sequence ID" value="MBU3851157.1"/>
    <property type="molecule type" value="Genomic_DNA"/>
</dbReference>
<evidence type="ECO:0000313" key="2">
    <source>
        <dbReference type="EMBL" id="MBU3851157.1"/>
    </source>
</evidence>
<evidence type="ECO:0000256" key="1">
    <source>
        <dbReference type="PROSITE-ProRule" id="PRU01282"/>
    </source>
</evidence>
<dbReference type="SUPFAM" id="SSF52833">
    <property type="entry name" value="Thioredoxin-like"/>
    <property type="match status" value="1"/>
</dbReference>
<gene>
    <name evidence="2" type="ORF">H9901_00370</name>
</gene>
<reference evidence="2" key="1">
    <citation type="journal article" date="2021" name="PeerJ">
        <title>Extensive microbial diversity within the chicken gut microbiome revealed by metagenomics and culture.</title>
        <authorList>
            <person name="Gilroy R."/>
            <person name="Ravi A."/>
            <person name="Getino M."/>
            <person name="Pursley I."/>
            <person name="Horton D.L."/>
            <person name="Alikhan N.F."/>
            <person name="Baker D."/>
            <person name="Gharbi K."/>
            <person name="Hall N."/>
            <person name="Watson M."/>
            <person name="Adriaenssens E.M."/>
            <person name="Foster-Nyarko E."/>
            <person name="Jarju S."/>
            <person name="Secka A."/>
            <person name="Antonio M."/>
            <person name="Oren A."/>
            <person name="Chaudhuri R.R."/>
            <person name="La Ragione R."/>
            <person name="Hildebrand F."/>
            <person name="Pallen M.J."/>
        </authorList>
    </citation>
    <scope>NUCLEOTIDE SEQUENCE</scope>
    <source>
        <strain evidence="2">F6-6636</strain>
    </source>
</reference>